<reference evidence="1 2" key="1">
    <citation type="submission" date="2015-11" db="EMBL/GenBank/DDBJ databases">
        <title>Genome sequences of Lysobacter enzymogenes strain C3 and Lysobacter antibioticus ATCC 29479.</title>
        <authorList>
            <person name="Kobayashi D.Y."/>
        </authorList>
    </citation>
    <scope>NUCLEOTIDE SEQUENCE [LARGE SCALE GENOMIC DNA]</scope>
    <source>
        <strain evidence="1 2">C3</strain>
    </source>
</reference>
<evidence type="ECO:0000313" key="2">
    <source>
        <dbReference type="Proteomes" id="UP000061569"/>
    </source>
</evidence>
<dbReference type="AlphaFoldDB" id="A0A0S2DB09"/>
<name>A0A0S2DB09_LYSEN</name>
<evidence type="ECO:0000313" key="1">
    <source>
        <dbReference type="EMBL" id="ALN55706.1"/>
    </source>
</evidence>
<dbReference type="PATRIC" id="fig|69.6.peg.345"/>
<proteinExistence type="predicted"/>
<dbReference type="KEGG" id="lez:GLE_0348"/>
<dbReference type="EMBL" id="CP013140">
    <property type="protein sequence ID" value="ALN55706.1"/>
    <property type="molecule type" value="Genomic_DNA"/>
</dbReference>
<gene>
    <name evidence="1" type="ORF">GLE_0348</name>
</gene>
<accession>A0A0S2DB09</accession>
<sequence>MSRRAGAAAAAPRYRAWQKRALARAARFFVARATAAGIRADGA</sequence>
<protein>
    <submittedName>
        <fullName evidence="1">Uncharacterized protein</fullName>
    </submittedName>
</protein>
<dbReference type="Proteomes" id="UP000061569">
    <property type="component" value="Chromosome"/>
</dbReference>
<organism evidence="1 2">
    <name type="scientific">Lysobacter enzymogenes</name>
    <dbReference type="NCBI Taxonomy" id="69"/>
    <lineage>
        <taxon>Bacteria</taxon>
        <taxon>Pseudomonadati</taxon>
        <taxon>Pseudomonadota</taxon>
        <taxon>Gammaproteobacteria</taxon>
        <taxon>Lysobacterales</taxon>
        <taxon>Lysobacteraceae</taxon>
        <taxon>Lysobacter</taxon>
    </lineage>
</organism>